<evidence type="ECO:0000313" key="7">
    <source>
        <dbReference type="Proteomes" id="UP000076532"/>
    </source>
</evidence>
<dbReference type="InterPro" id="IPR036910">
    <property type="entry name" value="HMG_box_dom_sf"/>
</dbReference>
<feature type="compositionally biased region" description="Polar residues" evidence="4">
    <location>
        <begin position="33"/>
        <end position="46"/>
    </location>
</feature>
<feature type="domain" description="HMG box" evidence="5">
    <location>
        <begin position="83"/>
        <end position="152"/>
    </location>
</feature>
<evidence type="ECO:0000256" key="3">
    <source>
        <dbReference type="PROSITE-ProRule" id="PRU00267"/>
    </source>
</evidence>
<dbReference type="GO" id="GO:0000981">
    <property type="term" value="F:DNA-binding transcription factor activity, RNA polymerase II-specific"/>
    <property type="evidence" value="ECO:0007669"/>
    <property type="project" value="TreeGrafter"/>
</dbReference>
<evidence type="ECO:0000256" key="2">
    <source>
        <dbReference type="ARBA" id="ARBA00023242"/>
    </source>
</evidence>
<dbReference type="Proteomes" id="UP000076532">
    <property type="component" value="Unassembled WGS sequence"/>
</dbReference>
<dbReference type="SUPFAM" id="SSF47095">
    <property type="entry name" value="HMG-box"/>
    <property type="match status" value="1"/>
</dbReference>
<dbReference type="PANTHER" id="PTHR45789">
    <property type="entry name" value="FI18025P1"/>
    <property type="match status" value="1"/>
</dbReference>
<feature type="region of interest" description="Disordered" evidence="4">
    <location>
        <begin position="342"/>
        <end position="382"/>
    </location>
</feature>
<dbReference type="GO" id="GO:0005634">
    <property type="term" value="C:nucleus"/>
    <property type="evidence" value="ECO:0007669"/>
    <property type="project" value="UniProtKB-UniRule"/>
</dbReference>
<dbReference type="CDD" id="cd01389">
    <property type="entry name" value="HMG-box_ROX1-like"/>
    <property type="match status" value="1"/>
</dbReference>
<dbReference type="OrthoDB" id="6247875at2759"/>
<reference evidence="6 7" key="1">
    <citation type="journal article" date="2016" name="Mol. Biol. Evol.">
        <title>Comparative Genomics of Early-Diverging Mushroom-Forming Fungi Provides Insights into the Origins of Lignocellulose Decay Capabilities.</title>
        <authorList>
            <person name="Nagy L.G."/>
            <person name="Riley R."/>
            <person name="Tritt A."/>
            <person name="Adam C."/>
            <person name="Daum C."/>
            <person name="Floudas D."/>
            <person name="Sun H."/>
            <person name="Yadav J.S."/>
            <person name="Pangilinan J."/>
            <person name="Larsson K.H."/>
            <person name="Matsuura K."/>
            <person name="Barry K."/>
            <person name="Labutti K."/>
            <person name="Kuo R."/>
            <person name="Ohm R.A."/>
            <person name="Bhattacharya S.S."/>
            <person name="Shirouzu T."/>
            <person name="Yoshinaga Y."/>
            <person name="Martin F.M."/>
            <person name="Grigoriev I.V."/>
            <person name="Hibbett D.S."/>
        </authorList>
    </citation>
    <scope>NUCLEOTIDE SEQUENCE [LARGE SCALE GENOMIC DNA]</scope>
    <source>
        <strain evidence="6 7">CBS 109695</strain>
    </source>
</reference>
<dbReference type="AlphaFoldDB" id="A0A166FQZ1"/>
<dbReference type="STRING" id="436010.A0A166FQZ1"/>
<organism evidence="6 7">
    <name type="scientific">Athelia psychrophila</name>
    <dbReference type="NCBI Taxonomy" id="1759441"/>
    <lineage>
        <taxon>Eukaryota</taxon>
        <taxon>Fungi</taxon>
        <taxon>Dikarya</taxon>
        <taxon>Basidiomycota</taxon>
        <taxon>Agaricomycotina</taxon>
        <taxon>Agaricomycetes</taxon>
        <taxon>Agaricomycetidae</taxon>
        <taxon>Atheliales</taxon>
        <taxon>Atheliaceae</taxon>
        <taxon>Athelia</taxon>
    </lineage>
</organism>
<dbReference type="InterPro" id="IPR051356">
    <property type="entry name" value="SOX/SOX-like_TF"/>
</dbReference>
<keyword evidence="1 3" id="KW-0238">DNA-binding</keyword>
<feature type="region of interest" description="Disordered" evidence="4">
    <location>
        <begin position="228"/>
        <end position="261"/>
    </location>
</feature>
<evidence type="ECO:0000256" key="1">
    <source>
        <dbReference type="ARBA" id="ARBA00023125"/>
    </source>
</evidence>
<dbReference type="InterPro" id="IPR009071">
    <property type="entry name" value="HMG_box_dom"/>
</dbReference>
<evidence type="ECO:0000313" key="6">
    <source>
        <dbReference type="EMBL" id="KZP17066.1"/>
    </source>
</evidence>
<accession>A0A166FQZ1</accession>
<protein>
    <recommendedName>
        <fullName evidence="5">HMG box domain-containing protein</fullName>
    </recommendedName>
</protein>
<dbReference type="EMBL" id="KV417586">
    <property type="protein sequence ID" value="KZP17066.1"/>
    <property type="molecule type" value="Genomic_DNA"/>
</dbReference>
<evidence type="ECO:0000259" key="5">
    <source>
        <dbReference type="PROSITE" id="PS50118"/>
    </source>
</evidence>
<feature type="region of interest" description="Disordered" evidence="4">
    <location>
        <begin position="1"/>
        <end position="21"/>
    </location>
</feature>
<dbReference type="PANTHER" id="PTHR45789:SF2">
    <property type="entry name" value="FI18025P1"/>
    <property type="match status" value="1"/>
</dbReference>
<keyword evidence="7" id="KW-1185">Reference proteome</keyword>
<dbReference type="PROSITE" id="PS50118">
    <property type="entry name" value="HMG_BOX_2"/>
    <property type="match status" value="1"/>
</dbReference>
<dbReference type="Gene3D" id="1.10.30.10">
    <property type="entry name" value="High mobility group box domain"/>
    <property type="match status" value="1"/>
</dbReference>
<dbReference type="SMART" id="SM00398">
    <property type="entry name" value="HMG"/>
    <property type="match status" value="1"/>
</dbReference>
<feature type="compositionally biased region" description="Polar residues" evidence="4">
    <location>
        <begin position="342"/>
        <end position="364"/>
    </location>
</feature>
<feature type="DNA-binding region" description="HMG box" evidence="3">
    <location>
        <begin position="83"/>
        <end position="152"/>
    </location>
</feature>
<dbReference type="Pfam" id="PF00505">
    <property type="entry name" value="HMG_box"/>
    <property type="match status" value="1"/>
</dbReference>
<evidence type="ECO:0000256" key="4">
    <source>
        <dbReference type="SAM" id="MobiDB-lite"/>
    </source>
</evidence>
<proteinExistence type="predicted"/>
<name>A0A166FQZ1_9AGAM</name>
<sequence length="451" mass="50118">MPAIRSKKAKTEAADGIQLSWDTPLEFATPDQQCSFTTNMTPNSYSEPPPLVDADSTHLFPPSAEGTSGRRPAHSKKKPDNHIPRPPNAFILFRSSFIKSQHVSTEVETNHSTLSKIIGLTWQNLPNEERQVWHGKAKAALEDHKRRFPSYAFRPAHTRGKGGTATEKRKVREVGLKDTKRCEKIAQLLVEGKKGEELDAAIQEFDRTHVPQIITRFEAPLTVRTYRRSSSAPAGEPEVQPFLRPSDPPRKRVVRSASTQPTRVVTPAPAVHLPPIELPPTNFFQISLDAGFTASDFSFDQKIEPASFNFDSFFMEPGSPYDAPYDTPSPSSMYGSFDTYSQNMQPQHSQPPSLSINTSFSQWQPPSPFDSTPSTPQMYSASPYTAVSQPEDTFAPHNFSLDAFQGMVDMSNQCYMGAEYGAIAKPQLAGQDVDFASFMSSLDQQHLSYAI</sequence>
<feature type="region of interest" description="Disordered" evidence="4">
    <location>
        <begin position="33"/>
        <end position="86"/>
    </location>
</feature>
<keyword evidence="2 3" id="KW-0539">Nucleus</keyword>
<gene>
    <name evidence="6" type="ORF">FIBSPDRAFT_912055</name>
</gene>
<dbReference type="GO" id="GO:0000978">
    <property type="term" value="F:RNA polymerase II cis-regulatory region sequence-specific DNA binding"/>
    <property type="evidence" value="ECO:0007669"/>
    <property type="project" value="TreeGrafter"/>
</dbReference>